<sequence length="145" mass="15638">MENATTPAFTDAQLRRLSALQDTIVPASEDGSMPSAGGIDLLAYLSTQAPGYLAELAGILDRFDDPFADLALGERVELVRGFSESDRPAFRSLVFRVYDAYYQDDRVRTAIGARPGAPFPGGHSIPAGDLSSLEAVKVRGKGYRR</sequence>
<dbReference type="Proteomes" id="UP000630353">
    <property type="component" value="Unassembled WGS sequence"/>
</dbReference>
<protein>
    <recommendedName>
        <fullName evidence="3">Gluconate 2-dehydrogenase subunit 3 family protein</fullName>
    </recommendedName>
</protein>
<proteinExistence type="predicted"/>
<comment type="caution">
    <text evidence="1">The sequence shown here is derived from an EMBL/GenBank/DDBJ whole genome shotgun (WGS) entry which is preliminary data.</text>
</comment>
<evidence type="ECO:0000313" key="1">
    <source>
        <dbReference type="EMBL" id="GHD43282.1"/>
    </source>
</evidence>
<dbReference type="EMBL" id="BMZS01000002">
    <property type="protein sequence ID" value="GHD43282.1"/>
    <property type="molecule type" value="Genomic_DNA"/>
</dbReference>
<reference evidence="1" key="1">
    <citation type="journal article" date="2014" name="Int. J. Syst. Evol. Microbiol.">
        <title>Complete genome sequence of Corynebacterium casei LMG S-19264T (=DSM 44701T), isolated from a smear-ripened cheese.</title>
        <authorList>
            <consortium name="US DOE Joint Genome Institute (JGI-PGF)"/>
            <person name="Walter F."/>
            <person name="Albersmeier A."/>
            <person name="Kalinowski J."/>
            <person name="Ruckert C."/>
        </authorList>
    </citation>
    <scope>NUCLEOTIDE SEQUENCE</scope>
    <source>
        <strain evidence="1">KCTC 42651</strain>
    </source>
</reference>
<evidence type="ECO:0000313" key="2">
    <source>
        <dbReference type="Proteomes" id="UP000630353"/>
    </source>
</evidence>
<gene>
    <name evidence="1" type="ORF">GCM10017083_09200</name>
</gene>
<evidence type="ECO:0008006" key="3">
    <source>
        <dbReference type="Google" id="ProtNLM"/>
    </source>
</evidence>
<name>A0A919CNQ1_9PROT</name>
<dbReference type="AlphaFoldDB" id="A0A919CNQ1"/>
<keyword evidence="2" id="KW-1185">Reference proteome</keyword>
<accession>A0A919CNQ1</accession>
<reference evidence="1" key="2">
    <citation type="submission" date="2020-09" db="EMBL/GenBank/DDBJ databases">
        <authorList>
            <person name="Sun Q."/>
            <person name="Kim S."/>
        </authorList>
    </citation>
    <scope>NUCLEOTIDE SEQUENCE</scope>
    <source>
        <strain evidence="1">KCTC 42651</strain>
    </source>
</reference>
<dbReference type="RefSeq" id="WP_189987754.1">
    <property type="nucleotide sequence ID" value="NZ_BMZS01000002.1"/>
</dbReference>
<organism evidence="1 2">
    <name type="scientific">Thalassobaculum fulvum</name>
    <dbReference type="NCBI Taxonomy" id="1633335"/>
    <lineage>
        <taxon>Bacteria</taxon>
        <taxon>Pseudomonadati</taxon>
        <taxon>Pseudomonadota</taxon>
        <taxon>Alphaproteobacteria</taxon>
        <taxon>Rhodospirillales</taxon>
        <taxon>Thalassobaculaceae</taxon>
        <taxon>Thalassobaculum</taxon>
    </lineage>
</organism>